<sequence>GEIVFDHTSETDSSIQSGIVRFKRYGDWILVNFNFQCRSTNIASGGNLIDVLEADIIPSGSIQVDITYDKALTIDASGKVTALWGLNTNSYYAGSAVYFAKNKL</sequence>
<gene>
    <name evidence="1" type="ORF">UKC_03326</name>
</gene>
<protein>
    <submittedName>
        <fullName evidence="1">Uncharacterized protein</fullName>
    </submittedName>
</protein>
<reference evidence="1 2" key="1">
    <citation type="submission" date="2013-02" db="EMBL/GenBank/DDBJ databases">
        <title>The Genome Sequence of Enterococcus gilvus ATCC BAA-350.</title>
        <authorList>
            <consortium name="The Broad Institute Genome Sequencing Platform"/>
            <consortium name="The Broad Institute Genome Sequencing Center for Infectious Disease"/>
            <person name="Earl A.M."/>
            <person name="Gilmore M.S."/>
            <person name="Lebreton F."/>
            <person name="Walker B."/>
            <person name="Young S.K."/>
            <person name="Zeng Q."/>
            <person name="Gargeya S."/>
            <person name="Fitzgerald M."/>
            <person name="Haas B."/>
            <person name="Abouelleil A."/>
            <person name="Alvarado L."/>
            <person name="Arachchi H.M."/>
            <person name="Berlin A.M."/>
            <person name="Chapman S.B."/>
            <person name="Dewar J."/>
            <person name="Goldberg J."/>
            <person name="Griggs A."/>
            <person name="Gujja S."/>
            <person name="Hansen M."/>
            <person name="Howarth C."/>
            <person name="Imamovic A."/>
            <person name="Larimer J."/>
            <person name="McCowan C."/>
            <person name="Murphy C."/>
            <person name="Neiman D."/>
            <person name="Pearson M."/>
            <person name="Priest M."/>
            <person name="Roberts A."/>
            <person name="Saif S."/>
            <person name="Shea T."/>
            <person name="Sisk P."/>
            <person name="Sykes S."/>
            <person name="Wortman J."/>
            <person name="Nusbaum C."/>
            <person name="Birren B."/>
        </authorList>
    </citation>
    <scope>NUCLEOTIDE SEQUENCE [LARGE SCALE GENOMIC DNA]</scope>
    <source>
        <strain evidence="1 2">ATCC BAA-350</strain>
    </source>
</reference>
<dbReference type="AlphaFoldDB" id="R2V8Z0"/>
<dbReference type="HOGENOM" id="CLU_2255718_0_0_9"/>
<name>R2V8Z0_9ENTE</name>
<feature type="non-terminal residue" evidence="1">
    <location>
        <position position="1"/>
    </location>
</feature>
<proteinExistence type="predicted"/>
<dbReference type="EMBL" id="AJDQ01000011">
    <property type="protein sequence ID" value="EOI54205.1"/>
    <property type="molecule type" value="Genomic_DNA"/>
</dbReference>
<accession>R2V8Z0</accession>
<evidence type="ECO:0000313" key="1">
    <source>
        <dbReference type="EMBL" id="EOI54205.1"/>
    </source>
</evidence>
<evidence type="ECO:0000313" key="2">
    <source>
        <dbReference type="Proteomes" id="UP000013750"/>
    </source>
</evidence>
<organism evidence="1 2">
    <name type="scientific">Enterococcus gilvus ATCC BAA-350</name>
    <dbReference type="NCBI Taxonomy" id="1158614"/>
    <lineage>
        <taxon>Bacteria</taxon>
        <taxon>Bacillati</taxon>
        <taxon>Bacillota</taxon>
        <taxon>Bacilli</taxon>
        <taxon>Lactobacillales</taxon>
        <taxon>Enterococcaceae</taxon>
        <taxon>Enterococcus</taxon>
    </lineage>
</organism>
<comment type="caution">
    <text evidence="1">The sequence shown here is derived from an EMBL/GenBank/DDBJ whole genome shotgun (WGS) entry which is preliminary data.</text>
</comment>
<dbReference type="Proteomes" id="UP000013750">
    <property type="component" value="Unassembled WGS sequence"/>
</dbReference>